<reference evidence="1 2" key="1">
    <citation type="submission" date="2023-01" db="EMBL/GenBank/DDBJ databases">
        <title>Analysis of 21 Apiospora genomes using comparative genomics revels a genus with tremendous synthesis potential of carbohydrate active enzymes and secondary metabolites.</title>
        <authorList>
            <person name="Sorensen T."/>
        </authorList>
    </citation>
    <scope>NUCLEOTIDE SEQUENCE [LARGE SCALE GENOMIC DNA]</scope>
    <source>
        <strain evidence="1 2">CBS 135458</strain>
    </source>
</reference>
<name>A0ABR1T4D3_9PEZI</name>
<evidence type="ECO:0000313" key="1">
    <source>
        <dbReference type="EMBL" id="KAK8041443.1"/>
    </source>
</evidence>
<accession>A0ABR1T4D3</accession>
<comment type="caution">
    <text evidence="1">The sequence shown here is derived from an EMBL/GenBank/DDBJ whole genome shotgun (WGS) entry which is preliminary data.</text>
</comment>
<dbReference type="GeneID" id="92098922"/>
<gene>
    <name evidence="1" type="ORF">PG994_014450</name>
</gene>
<dbReference type="EMBL" id="JAQQWL010000015">
    <property type="protein sequence ID" value="KAK8041443.1"/>
    <property type="molecule type" value="Genomic_DNA"/>
</dbReference>
<evidence type="ECO:0000313" key="2">
    <source>
        <dbReference type="Proteomes" id="UP001480595"/>
    </source>
</evidence>
<sequence length="249" mass="28700">MPRLSHHLQQQESDHGPLLSRDWAAVQYEKYDTSRVFARLGQALWSWDPCKECLDTDDSKASPNCECPVARAERYFRFYQAVVLDYYDSSISPIFKSHNDLFRVTAYLRANSKLTRNELLQYIAPTCSNVDEHTSATAFVARVLVMVECSTFYQSADRLEKGLSNIPWKCNSSLASYIADAFSNPTSATSQSPLWDSDLRHGSKSTLRATKLRKRLKLRLRPTHDLRNHLRLNRQRGELEIFHHAAFIK</sequence>
<keyword evidence="2" id="KW-1185">Reference proteome</keyword>
<organism evidence="1 2">
    <name type="scientific">Apiospora phragmitis</name>
    <dbReference type="NCBI Taxonomy" id="2905665"/>
    <lineage>
        <taxon>Eukaryota</taxon>
        <taxon>Fungi</taxon>
        <taxon>Dikarya</taxon>
        <taxon>Ascomycota</taxon>
        <taxon>Pezizomycotina</taxon>
        <taxon>Sordariomycetes</taxon>
        <taxon>Xylariomycetidae</taxon>
        <taxon>Amphisphaeriales</taxon>
        <taxon>Apiosporaceae</taxon>
        <taxon>Apiospora</taxon>
    </lineage>
</organism>
<dbReference type="Proteomes" id="UP001480595">
    <property type="component" value="Unassembled WGS sequence"/>
</dbReference>
<dbReference type="RefSeq" id="XP_066708988.1">
    <property type="nucleotide sequence ID" value="XM_066865859.1"/>
</dbReference>
<proteinExistence type="predicted"/>
<protein>
    <submittedName>
        <fullName evidence="1">Uncharacterized protein</fullName>
    </submittedName>
</protein>